<dbReference type="InterPro" id="IPR032474">
    <property type="entry name" value="Argonaute_N"/>
</dbReference>
<organism evidence="4 5">
    <name type="scientific">Cylindrobasidium torrendii FP15055 ss-10</name>
    <dbReference type="NCBI Taxonomy" id="1314674"/>
    <lineage>
        <taxon>Eukaryota</taxon>
        <taxon>Fungi</taxon>
        <taxon>Dikarya</taxon>
        <taxon>Basidiomycota</taxon>
        <taxon>Agaricomycotina</taxon>
        <taxon>Agaricomycetes</taxon>
        <taxon>Agaricomycetidae</taxon>
        <taxon>Agaricales</taxon>
        <taxon>Marasmiineae</taxon>
        <taxon>Physalacriaceae</taxon>
        <taxon>Cylindrobasidium</taxon>
    </lineage>
</organism>
<dbReference type="STRING" id="1314674.A0A0D7AXQ3"/>
<dbReference type="Gene3D" id="3.30.420.10">
    <property type="entry name" value="Ribonuclease H-like superfamily/Ribonuclease H"/>
    <property type="match status" value="1"/>
</dbReference>
<dbReference type="PROSITE" id="PS50822">
    <property type="entry name" value="PIWI"/>
    <property type="match status" value="1"/>
</dbReference>
<dbReference type="Pfam" id="PF08699">
    <property type="entry name" value="ArgoL1"/>
    <property type="match status" value="1"/>
</dbReference>
<dbReference type="OrthoDB" id="10252740at2759"/>
<evidence type="ECO:0000313" key="4">
    <source>
        <dbReference type="EMBL" id="KIY63007.1"/>
    </source>
</evidence>
<evidence type="ECO:0000259" key="2">
    <source>
        <dbReference type="PROSITE" id="PS50821"/>
    </source>
</evidence>
<dbReference type="SUPFAM" id="SSF53098">
    <property type="entry name" value="Ribonuclease H-like"/>
    <property type="match status" value="1"/>
</dbReference>
<gene>
    <name evidence="4" type="ORF">CYLTODRAFT_360663</name>
</gene>
<dbReference type="PANTHER" id="PTHR22891">
    <property type="entry name" value="EUKARYOTIC TRANSLATION INITIATION FACTOR 2C"/>
    <property type="match status" value="1"/>
</dbReference>
<feature type="domain" description="PAZ" evidence="2">
    <location>
        <begin position="293"/>
        <end position="401"/>
    </location>
</feature>
<dbReference type="SMART" id="SM01163">
    <property type="entry name" value="DUF1785"/>
    <property type="match status" value="1"/>
</dbReference>
<name>A0A0D7AXQ3_9AGAR</name>
<keyword evidence="5" id="KW-1185">Reference proteome</keyword>
<dbReference type="SMART" id="SM00950">
    <property type="entry name" value="Piwi"/>
    <property type="match status" value="1"/>
</dbReference>
<dbReference type="Gene3D" id="3.40.50.2300">
    <property type="match status" value="1"/>
</dbReference>
<dbReference type="GO" id="GO:0003723">
    <property type="term" value="F:RNA binding"/>
    <property type="evidence" value="ECO:0007669"/>
    <property type="project" value="InterPro"/>
</dbReference>
<dbReference type="SUPFAM" id="SSF101690">
    <property type="entry name" value="PAZ domain"/>
    <property type="match status" value="1"/>
</dbReference>
<dbReference type="InterPro" id="IPR045246">
    <property type="entry name" value="Piwi_ago-like"/>
</dbReference>
<dbReference type="Proteomes" id="UP000054007">
    <property type="component" value="Unassembled WGS sequence"/>
</dbReference>
<dbReference type="InterPro" id="IPR036397">
    <property type="entry name" value="RNaseH_sf"/>
</dbReference>
<dbReference type="EMBL" id="KN880729">
    <property type="protein sequence ID" value="KIY63007.1"/>
    <property type="molecule type" value="Genomic_DNA"/>
</dbReference>
<dbReference type="Pfam" id="PF02171">
    <property type="entry name" value="Piwi"/>
    <property type="match status" value="1"/>
</dbReference>
<dbReference type="InterPro" id="IPR003165">
    <property type="entry name" value="Piwi"/>
</dbReference>
<accession>A0A0D7AXQ3</accession>
<protein>
    <submittedName>
        <fullName evidence="4">Piwi-domain-containing protein</fullName>
    </submittedName>
</protein>
<feature type="compositionally biased region" description="Basic and acidic residues" evidence="1">
    <location>
        <begin position="9"/>
        <end position="23"/>
    </location>
</feature>
<proteinExistence type="predicted"/>
<dbReference type="CDD" id="cd02846">
    <property type="entry name" value="PAZ_argonaute_like"/>
    <property type="match status" value="1"/>
</dbReference>
<dbReference type="InterPro" id="IPR036085">
    <property type="entry name" value="PAZ_dom_sf"/>
</dbReference>
<evidence type="ECO:0000256" key="1">
    <source>
        <dbReference type="SAM" id="MobiDB-lite"/>
    </source>
</evidence>
<feature type="region of interest" description="Disordered" evidence="1">
    <location>
        <begin position="1"/>
        <end position="46"/>
    </location>
</feature>
<dbReference type="Pfam" id="PF16486">
    <property type="entry name" value="ArgoN"/>
    <property type="match status" value="1"/>
</dbReference>
<feature type="domain" description="Piwi" evidence="3">
    <location>
        <begin position="588"/>
        <end position="892"/>
    </location>
</feature>
<dbReference type="CDD" id="cd04657">
    <property type="entry name" value="Piwi_ago-like"/>
    <property type="match status" value="1"/>
</dbReference>
<dbReference type="AlphaFoldDB" id="A0A0D7AXQ3"/>
<feature type="compositionally biased region" description="Gly residues" evidence="1">
    <location>
        <begin position="24"/>
        <end position="42"/>
    </location>
</feature>
<sequence length="954" mass="104844">MSTRGTGRGGDRGNFRGRGDGRGRGGPGGGGGGRGGGRGGAPSGPLIYKENVPAVVPAHLQEPEQAKLLALLKKVPLSPQRPTRPGFGTAGKAVVLRTNFFALKFSSKLKAIYDYSISITPSDFLLKRKERIFELIETHPSVAAHRAYIAHNGSDRLVSAQKLPAIQLSIPYFEKGQNGPQQGATVYKVTVEFANELKMAEMQQYLNADPAQRAYDPLPIISALNLVLRDKPQRLGVRVGQNKTYFPPGQSERINLGPGIEAWRGFFMSVRPGYKHLMVNLNVAMAPFVEPGNLADVLIAFSRNSGGGNIRLPPHLAKSIKVTTNYLGYKRKQKLAEIGRLSAKKTTFKCDEYGPNPISVEQFFKRKYNITLRHADDIPVVNLGSPSKKTWIPAELCVIEPGNPLRGRLGEREVANMIKFACNPPAVNANRIANDGFDKMKLRDHKVNDPWGLEVSTEEVIVPARQLQPPKISYAGKQAITPKNASWNITESRFLKGGTVNKWWVLIVRDHTTPRGREMCENTGEIQGLATAFGRKMQSAGMQVGSAPTLIPTGVLKHERDDPGRIESINNLKNLVMAKGTALGKPTFILVLLVHRDNYIYPGLKRIGDVELGVPTICMQLEKAFGPPNKQDQYLSNVALKINTKLGGINHKIEDAQMAWLNKQSTMVVGIDVTHPGPGMPLGTPSIVAVVASIDKNFVHYPASLRIQRPDLELRKFSKEVVDELDQILAERLLVFKEVNKILPQRIFVFRDGVSEGQYDIVVNDEVPGIQRAAHRAGGPTYKPKVSVIICGKRHHARPIATSMQHADNKGNTTAGMVVDKGIVGIFDYDFYLQAHAGLQGTVKSTHYNIVYDENNLGPDEIQCGTHSASYLYARATKGVSLIPAAYYADLACERGRCYLSKMMMEDTASTVGSRGDKIEEADKVWRRAVQIWGNGVSDFSLFVVDVYADDELG</sequence>
<evidence type="ECO:0000313" key="5">
    <source>
        <dbReference type="Proteomes" id="UP000054007"/>
    </source>
</evidence>
<dbReference type="InterPro" id="IPR003100">
    <property type="entry name" value="PAZ_dom"/>
</dbReference>
<dbReference type="InterPro" id="IPR014811">
    <property type="entry name" value="ArgoL1"/>
</dbReference>
<dbReference type="InterPro" id="IPR012337">
    <property type="entry name" value="RNaseH-like_sf"/>
</dbReference>
<dbReference type="Pfam" id="PF02170">
    <property type="entry name" value="PAZ"/>
    <property type="match status" value="1"/>
</dbReference>
<dbReference type="PROSITE" id="PS50821">
    <property type="entry name" value="PAZ"/>
    <property type="match status" value="1"/>
</dbReference>
<reference evidence="4 5" key="1">
    <citation type="journal article" date="2015" name="Fungal Genet. Biol.">
        <title>Evolution of novel wood decay mechanisms in Agaricales revealed by the genome sequences of Fistulina hepatica and Cylindrobasidium torrendii.</title>
        <authorList>
            <person name="Floudas D."/>
            <person name="Held B.W."/>
            <person name="Riley R."/>
            <person name="Nagy L.G."/>
            <person name="Koehler G."/>
            <person name="Ransdell A.S."/>
            <person name="Younus H."/>
            <person name="Chow J."/>
            <person name="Chiniquy J."/>
            <person name="Lipzen A."/>
            <person name="Tritt A."/>
            <person name="Sun H."/>
            <person name="Haridas S."/>
            <person name="LaButti K."/>
            <person name="Ohm R.A."/>
            <person name="Kues U."/>
            <person name="Blanchette R.A."/>
            <person name="Grigoriev I.V."/>
            <person name="Minto R.E."/>
            <person name="Hibbett D.S."/>
        </authorList>
    </citation>
    <scope>NUCLEOTIDE SEQUENCE [LARGE SCALE GENOMIC DNA]</scope>
    <source>
        <strain evidence="4 5">FP15055 ss-10</strain>
    </source>
</reference>
<dbReference type="Gene3D" id="2.170.260.10">
    <property type="entry name" value="paz domain"/>
    <property type="match status" value="1"/>
</dbReference>
<evidence type="ECO:0000259" key="3">
    <source>
        <dbReference type="PROSITE" id="PS50822"/>
    </source>
</evidence>